<evidence type="ECO:0000313" key="3">
    <source>
        <dbReference type="EMBL" id="KAL3326365.1"/>
    </source>
</evidence>
<feature type="transmembrane region" description="Helical" evidence="2">
    <location>
        <begin position="162"/>
        <end position="191"/>
    </location>
</feature>
<keyword evidence="2" id="KW-0472">Membrane</keyword>
<dbReference type="Proteomes" id="UP001627284">
    <property type="component" value="Unassembled WGS sequence"/>
</dbReference>
<proteinExistence type="predicted"/>
<feature type="compositionally biased region" description="Low complexity" evidence="1">
    <location>
        <begin position="73"/>
        <end position="97"/>
    </location>
</feature>
<protein>
    <submittedName>
        <fullName evidence="3">Uncharacterized protein</fullName>
    </submittedName>
</protein>
<feature type="region of interest" description="Disordered" evidence="1">
    <location>
        <begin position="61"/>
        <end position="139"/>
    </location>
</feature>
<feature type="compositionally biased region" description="Pro residues" evidence="1">
    <location>
        <begin position="114"/>
        <end position="129"/>
    </location>
</feature>
<accession>A0ABD2R3I1</accession>
<keyword evidence="4" id="KW-1185">Reference proteome</keyword>
<dbReference type="AlphaFoldDB" id="A0ABD2R3I1"/>
<dbReference type="EMBL" id="JBJKTR010000022">
    <property type="protein sequence ID" value="KAL3326365.1"/>
    <property type="molecule type" value="Genomic_DNA"/>
</dbReference>
<feature type="non-terminal residue" evidence="3">
    <location>
        <position position="1"/>
    </location>
</feature>
<keyword evidence="2" id="KW-1133">Transmembrane helix</keyword>
<organism evidence="3 4">
    <name type="scientific">Solanum stoloniferum</name>
    <dbReference type="NCBI Taxonomy" id="62892"/>
    <lineage>
        <taxon>Eukaryota</taxon>
        <taxon>Viridiplantae</taxon>
        <taxon>Streptophyta</taxon>
        <taxon>Embryophyta</taxon>
        <taxon>Tracheophyta</taxon>
        <taxon>Spermatophyta</taxon>
        <taxon>Magnoliopsida</taxon>
        <taxon>eudicotyledons</taxon>
        <taxon>Gunneridae</taxon>
        <taxon>Pentapetalae</taxon>
        <taxon>asterids</taxon>
        <taxon>lamiids</taxon>
        <taxon>Solanales</taxon>
        <taxon>Solanaceae</taxon>
        <taxon>Solanoideae</taxon>
        <taxon>Solaneae</taxon>
        <taxon>Solanum</taxon>
    </lineage>
</organism>
<evidence type="ECO:0000256" key="2">
    <source>
        <dbReference type="SAM" id="Phobius"/>
    </source>
</evidence>
<evidence type="ECO:0000313" key="4">
    <source>
        <dbReference type="Proteomes" id="UP001627284"/>
    </source>
</evidence>
<comment type="caution">
    <text evidence="3">The sequence shown here is derived from an EMBL/GenBank/DDBJ whole genome shotgun (WGS) entry which is preliminary data.</text>
</comment>
<sequence>FFFHSPSPSLTRAAAPSSSFFYSPAIAIGQQQPRHRPLSPLFLPVVLPSLLLSFSGKQPARSQAASSHRRQLRPAAPASTGAAAASQPPASSSSSRRQASHSGRHNQQQQPEAAAPPPSSVPSLFPSPPVSNQKQHWQPHESLAARSCSFRTRRISTDPSRFVLVLITIHFLISAMISVIFLSIIIVNLVLIMNR</sequence>
<name>A0ABD2R3I1_9SOLN</name>
<gene>
    <name evidence="3" type="ORF">AABB24_037177</name>
</gene>
<keyword evidence="2" id="KW-0812">Transmembrane</keyword>
<evidence type="ECO:0000256" key="1">
    <source>
        <dbReference type="SAM" id="MobiDB-lite"/>
    </source>
</evidence>
<reference evidence="3 4" key="1">
    <citation type="submission" date="2024-05" db="EMBL/GenBank/DDBJ databases">
        <title>De novo assembly of an allotetraploid wild potato.</title>
        <authorList>
            <person name="Hosaka A.J."/>
        </authorList>
    </citation>
    <scope>NUCLEOTIDE SEQUENCE [LARGE SCALE GENOMIC DNA]</scope>
    <source>
        <tissue evidence="3">Young leaves</tissue>
    </source>
</reference>